<organism evidence="4 5">
    <name type="scientific">Meloidogyne incognita</name>
    <name type="common">Southern root-knot nematode worm</name>
    <name type="synonym">Oxyuris incognita</name>
    <dbReference type="NCBI Taxonomy" id="6306"/>
    <lineage>
        <taxon>Eukaryota</taxon>
        <taxon>Metazoa</taxon>
        <taxon>Ecdysozoa</taxon>
        <taxon>Nematoda</taxon>
        <taxon>Chromadorea</taxon>
        <taxon>Rhabditida</taxon>
        <taxon>Tylenchina</taxon>
        <taxon>Tylenchomorpha</taxon>
        <taxon>Tylenchoidea</taxon>
        <taxon>Meloidogynidae</taxon>
        <taxon>Meloidogyninae</taxon>
        <taxon>Meloidogyne</taxon>
        <taxon>Meloidogyne incognita group</taxon>
    </lineage>
</organism>
<evidence type="ECO:0000313" key="5">
    <source>
        <dbReference type="WBParaSite" id="Minc3s00660g15750"/>
    </source>
</evidence>
<comment type="caution">
    <text evidence="1">Lacks conserved residue(s) required for the propagation of feature annotation.</text>
</comment>
<feature type="transmembrane region" description="Helical" evidence="2">
    <location>
        <begin position="79"/>
        <end position="99"/>
    </location>
</feature>
<dbReference type="PROSITE" id="PS01186">
    <property type="entry name" value="EGF_2"/>
    <property type="match status" value="1"/>
</dbReference>
<name>A0A914LMG9_MELIC</name>
<keyword evidence="1" id="KW-0245">EGF-like domain</keyword>
<dbReference type="WBParaSite" id="Minc3s00660g15750">
    <property type="protein sequence ID" value="Minc3s00660g15750"/>
    <property type="gene ID" value="Minc3s00660g15750"/>
</dbReference>
<keyword evidence="2" id="KW-1133">Transmembrane helix</keyword>
<keyword evidence="4" id="KW-1185">Reference proteome</keyword>
<keyword evidence="2" id="KW-0812">Transmembrane</keyword>
<accession>A0A914LMG9</accession>
<dbReference type="SUPFAM" id="SSF57196">
    <property type="entry name" value="EGF/Laminin"/>
    <property type="match status" value="1"/>
</dbReference>
<dbReference type="AlphaFoldDB" id="A0A914LMG9"/>
<dbReference type="PROSITE" id="PS50026">
    <property type="entry name" value="EGF_3"/>
    <property type="match status" value="1"/>
</dbReference>
<keyword evidence="2" id="KW-0472">Membrane</keyword>
<dbReference type="PROSITE" id="PS00022">
    <property type="entry name" value="EGF_1"/>
    <property type="match status" value="1"/>
</dbReference>
<evidence type="ECO:0000313" key="4">
    <source>
        <dbReference type="Proteomes" id="UP000887563"/>
    </source>
</evidence>
<dbReference type="Proteomes" id="UP000887563">
    <property type="component" value="Unplaced"/>
</dbReference>
<evidence type="ECO:0000256" key="1">
    <source>
        <dbReference type="PROSITE-ProRule" id="PRU00076"/>
    </source>
</evidence>
<proteinExistence type="predicted"/>
<reference evidence="5" key="1">
    <citation type="submission" date="2022-11" db="UniProtKB">
        <authorList>
            <consortium name="WormBaseParasite"/>
        </authorList>
    </citation>
    <scope>IDENTIFICATION</scope>
</reference>
<dbReference type="Gene3D" id="2.10.25.10">
    <property type="entry name" value="Laminin"/>
    <property type="match status" value="1"/>
</dbReference>
<sequence>MNSTINNATIDSITLTRPCPESYSKYCYNRGKCYAAWVGNGNFKPFCHCARGFHGPHCEYLFNPDVYGFNVSDELENKALSTVAIILFLVIVGLIWCLILHRKLLDSVIVLPTNMAVTLKTRERT</sequence>
<feature type="disulfide bond" evidence="1">
    <location>
        <begin position="49"/>
        <end position="58"/>
    </location>
</feature>
<feature type="domain" description="EGF-like" evidence="3">
    <location>
        <begin position="15"/>
        <end position="59"/>
    </location>
</feature>
<dbReference type="InterPro" id="IPR000742">
    <property type="entry name" value="EGF"/>
</dbReference>
<protein>
    <submittedName>
        <fullName evidence="5">EGF-like domain-containing protein</fullName>
    </submittedName>
</protein>
<keyword evidence="1" id="KW-1015">Disulfide bond</keyword>
<evidence type="ECO:0000259" key="3">
    <source>
        <dbReference type="PROSITE" id="PS50026"/>
    </source>
</evidence>
<evidence type="ECO:0000256" key="2">
    <source>
        <dbReference type="SAM" id="Phobius"/>
    </source>
</evidence>